<keyword evidence="1" id="KW-0732">Signal</keyword>
<dbReference type="EMBL" id="CP012670">
    <property type="protein sequence ID" value="AUX23223.1"/>
    <property type="molecule type" value="Genomic_DNA"/>
</dbReference>
<gene>
    <name evidence="2" type="ORF">SOCEGT47_037460</name>
</gene>
<sequence length="144" mass="15771">MGRWARRVGVAAAVGSISALATQAGALTTAGSWKGNTYSASDIVGAHAQGNAYVSNNRVYVTGYVRDTLSDGHGACLQIQAWYDDDFFPREEFVADTDGNNSSYEYFSFHFDASTIEEIWIQECLTESGDIWDTAPGWQVIVWP</sequence>
<proteinExistence type="predicted"/>
<feature type="chain" id="PRO_5020691328" description="Secreted protein" evidence="1">
    <location>
        <begin position="22"/>
        <end position="144"/>
    </location>
</feature>
<evidence type="ECO:0000313" key="2">
    <source>
        <dbReference type="EMBL" id="AUX23223.1"/>
    </source>
</evidence>
<reference evidence="2 3" key="1">
    <citation type="submission" date="2015-09" db="EMBL/GenBank/DDBJ databases">
        <title>Sorangium comparison.</title>
        <authorList>
            <person name="Zaburannyi N."/>
            <person name="Bunk B."/>
            <person name="Overmann J."/>
            <person name="Mueller R."/>
        </authorList>
    </citation>
    <scope>NUCLEOTIDE SEQUENCE [LARGE SCALE GENOMIC DNA]</scope>
    <source>
        <strain evidence="2 3">So ceGT47</strain>
    </source>
</reference>
<accession>A0A4P2Q2X6</accession>
<name>A0A4P2Q2X6_SORCE</name>
<protein>
    <recommendedName>
        <fullName evidence="4">Secreted protein</fullName>
    </recommendedName>
</protein>
<evidence type="ECO:0008006" key="4">
    <source>
        <dbReference type="Google" id="ProtNLM"/>
    </source>
</evidence>
<dbReference type="AlphaFoldDB" id="A0A4P2Q2X6"/>
<feature type="signal peptide" evidence="1">
    <location>
        <begin position="1"/>
        <end position="21"/>
    </location>
</feature>
<evidence type="ECO:0000313" key="3">
    <source>
        <dbReference type="Proteomes" id="UP000295781"/>
    </source>
</evidence>
<dbReference type="Proteomes" id="UP000295781">
    <property type="component" value="Chromosome"/>
</dbReference>
<evidence type="ECO:0000256" key="1">
    <source>
        <dbReference type="SAM" id="SignalP"/>
    </source>
</evidence>
<organism evidence="2 3">
    <name type="scientific">Sorangium cellulosum</name>
    <name type="common">Polyangium cellulosum</name>
    <dbReference type="NCBI Taxonomy" id="56"/>
    <lineage>
        <taxon>Bacteria</taxon>
        <taxon>Pseudomonadati</taxon>
        <taxon>Myxococcota</taxon>
        <taxon>Polyangia</taxon>
        <taxon>Polyangiales</taxon>
        <taxon>Polyangiaceae</taxon>
        <taxon>Sorangium</taxon>
    </lineage>
</organism>